<dbReference type="InterPro" id="IPR051074">
    <property type="entry name" value="Sorting_Nexin"/>
</dbReference>
<organism evidence="8 9">
    <name type="scientific">Atractosteus spatula</name>
    <name type="common">Alligator gar</name>
    <name type="synonym">Lepisosteus spatula</name>
    <dbReference type="NCBI Taxonomy" id="7917"/>
    <lineage>
        <taxon>Eukaryota</taxon>
        <taxon>Metazoa</taxon>
        <taxon>Chordata</taxon>
        <taxon>Craniata</taxon>
        <taxon>Vertebrata</taxon>
        <taxon>Euteleostomi</taxon>
        <taxon>Actinopterygii</taxon>
        <taxon>Neopterygii</taxon>
        <taxon>Holostei</taxon>
        <taxon>Semionotiformes</taxon>
        <taxon>Lepisosteidae</taxon>
        <taxon>Atractosteus</taxon>
    </lineage>
</organism>
<feature type="non-terminal residue" evidence="8">
    <location>
        <position position="1307"/>
    </location>
</feature>
<feature type="compositionally biased region" description="Low complexity" evidence="6">
    <location>
        <begin position="187"/>
        <end position="199"/>
    </location>
</feature>
<feature type="compositionally biased region" description="Polar residues" evidence="6">
    <location>
        <begin position="1164"/>
        <end position="1173"/>
    </location>
</feature>
<dbReference type="GO" id="GO:0032456">
    <property type="term" value="P:endocytic recycling"/>
    <property type="evidence" value="ECO:0007669"/>
    <property type="project" value="TreeGrafter"/>
</dbReference>
<feature type="region of interest" description="Disordered" evidence="6">
    <location>
        <begin position="187"/>
        <end position="262"/>
    </location>
</feature>
<feature type="compositionally biased region" description="Low complexity" evidence="6">
    <location>
        <begin position="835"/>
        <end position="849"/>
    </location>
</feature>
<dbReference type="EMBL" id="JAAWVO010062514">
    <property type="protein sequence ID" value="MBN3322960.1"/>
    <property type="molecule type" value="Genomic_DNA"/>
</dbReference>
<dbReference type="GO" id="GO:0030904">
    <property type="term" value="C:retromer complex"/>
    <property type="evidence" value="ECO:0007669"/>
    <property type="project" value="TreeGrafter"/>
</dbReference>
<protein>
    <submittedName>
        <fullName evidence="8">SNX12 protein</fullName>
    </submittedName>
</protein>
<dbReference type="Gene3D" id="3.30.1520.10">
    <property type="entry name" value="Phox-like domain"/>
    <property type="match status" value="1"/>
</dbReference>
<feature type="region of interest" description="Disordered" evidence="6">
    <location>
        <begin position="969"/>
        <end position="1213"/>
    </location>
</feature>
<feature type="region of interest" description="Disordered" evidence="6">
    <location>
        <begin position="677"/>
        <end position="947"/>
    </location>
</feature>
<evidence type="ECO:0000256" key="1">
    <source>
        <dbReference type="ARBA" id="ARBA00010883"/>
    </source>
</evidence>
<keyword evidence="2" id="KW-0813">Transport</keyword>
<feature type="compositionally biased region" description="Basic and acidic residues" evidence="6">
    <location>
        <begin position="548"/>
        <end position="558"/>
    </location>
</feature>
<evidence type="ECO:0000256" key="5">
    <source>
        <dbReference type="SAM" id="Coils"/>
    </source>
</evidence>
<accession>A0A8J7P2U1</accession>
<evidence type="ECO:0000313" key="8">
    <source>
        <dbReference type="EMBL" id="MBN3322960.1"/>
    </source>
</evidence>
<dbReference type="SMART" id="SM00312">
    <property type="entry name" value="PX"/>
    <property type="match status" value="1"/>
</dbReference>
<feature type="compositionally biased region" description="Polar residues" evidence="6">
    <location>
        <begin position="1041"/>
        <end position="1061"/>
    </location>
</feature>
<dbReference type="PROSITE" id="PS50195">
    <property type="entry name" value="PX"/>
    <property type="match status" value="1"/>
</dbReference>
<dbReference type="GO" id="GO:0031901">
    <property type="term" value="C:early endosome membrane"/>
    <property type="evidence" value="ECO:0007669"/>
    <property type="project" value="TreeGrafter"/>
</dbReference>
<evidence type="ECO:0000259" key="7">
    <source>
        <dbReference type="PROSITE" id="PS50195"/>
    </source>
</evidence>
<keyword evidence="9" id="KW-1185">Reference proteome</keyword>
<feature type="compositionally biased region" description="Basic and acidic residues" evidence="6">
    <location>
        <begin position="1185"/>
        <end position="1198"/>
    </location>
</feature>
<dbReference type="InterPro" id="IPR001683">
    <property type="entry name" value="PX_dom"/>
</dbReference>
<name>A0A8J7P2U1_ATRSP</name>
<dbReference type="GO" id="GO:0015031">
    <property type="term" value="P:protein transport"/>
    <property type="evidence" value="ECO:0007669"/>
    <property type="project" value="UniProtKB-KW"/>
</dbReference>
<evidence type="ECO:0000256" key="4">
    <source>
        <dbReference type="ARBA" id="ARBA00023121"/>
    </source>
</evidence>
<keyword evidence="3" id="KW-0653">Protein transport</keyword>
<dbReference type="GO" id="GO:0032266">
    <property type="term" value="F:phosphatidylinositol-3-phosphate binding"/>
    <property type="evidence" value="ECO:0007669"/>
    <property type="project" value="TreeGrafter"/>
</dbReference>
<dbReference type="SUPFAM" id="SSF64268">
    <property type="entry name" value="PX domain"/>
    <property type="match status" value="1"/>
</dbReference>
<feature type="region of interest" description="Disordered" evidence="6">
    <location>
        <begin position="1"/>
        <end position="24"/>
    </location>
</feature>
<comment type="similarity">
    <text evidence="1">Belongs to the sorting nexin family.</text>
</comment>
<evidence type="ECO:0000256" key="2">
    <source>
        <dbReference type="ARBA" id="ARBA00022448"/>
    </source>
</evidence>
<comment type="caution">
    <text evidence="8">The sequence shown here is derived from an EMBL/GenBank/DDBJ whole genome shotgun (WGS) entry which is preliminary data.</text>
</comment>
<keyword evidence="4" id="KW-0446">Lipid-binding</keyword>
<proteinExistence type="inferred from homology"/>
<keyword evidence="5" id="KW-0175">Coiled coil</keyword>
<dbReference type="GO" id="GO:0034499">
    <property type="term" value="P:late endosome to Golgi transport"/>
    <property type="evidence" value="ECO:0007669"/>
    <property type="project" value="TreeGrafter"/>
</dbReference>
<dbReference type="PANTHER" id="PTHR45963:SF3">
    <property type="entry name" value="SORTING NEXIN-12"/>
    <property type="match status" value="1"/>
</dbReference>
<feature type="coiled-coil region" evidence="5">
    <location>
        <begin position="1214"/>
        <end position="1262"/>
    </location>
</feature>
<feature type="region of interest" description="Disordered" evidence="6">
    <location>
        <begin position="524"/>
        <end position="562"/>
    </location>
</feature>
<dbReference type="Proteomes" id="UP000736164">
    <property type="component" value="Unassembled WGS sequence"/>
</dbReference>
<reference evidence="8" key="1">
    <citation type="journal article" date="2021" name="Cell">
        <title>Tracing the genetic footprints of vertebrate landing in non-teleost ray-finned fishes.</title>
        <authorList>
            <person name="Bi X."/>
            <person name="Wang K."/>
            <person name="Yang L."/>
            <person name="Pan H."/>
            <person name="Jiang H."/>
            <person name="Wei Q."/>
            <person name="Fang M."/>
            <person name="Yu H."/>
            <person name="Zhu C."/>
            <person name="Cai Y."/>
            <person name="He Y."/>
            <person name="Gan X."/>
            <person name="Zeng H."/>
            <person name="Yu D."/>
            <person name="Zhu Y."/>
            <person name="Jiang H."/>
            <person name="Qiu Q."/>
            <person name="Yang H."/>
            <person name="Zhang Y.E."/>
            <person name="Wang W."/>
            <person name="Zhu M."/>
            <person name="He S."/>
            <person name="Zhang G."/>
        </authorList>
    </citation>
    <scope>NUCLEOTIDE SEQUENCE</scope>
    <source>
        <strain evidence="8">Allg_001</strain>
    </source>
</reference>
<feature type="compositionally biased region" description="Low complexity" evidence="6">
    <location>
        <begin position="1140"/>
        <end position="1153"/>
    </location>
</feature>
<dbReference type="Pfam" id="PF00787">
    <property type="entry name" value="PX"/>
    <property type="match status" value="1"/>
</dbReference>
<dbReference type="InterPro" id="IPR036871">
    <property type="entry name" value="PX_dom_sf"/>
</dbReference>
<feature type="region of interest" description="Disordered" evidence="6">
    <location>
        <begin position="579"/>
        <end position="634"/>
    </location>
</feature>
<evidence type="ECO:0000256" key="3">
    <source>
        <dbReference type="ARBA" id="ARBA00022927"/>
    </source>
</evidence>
<evidence type="ECO:0000256" key="6">
    <source>
        <dbReference type="SAM" id="MobiDB-lite"/>
    </source>
</evidence>
<dbReference type="PANTHER" id="PTHR45963">
    <property type="entry name" value="RE52028P"/>
    <property type="match status" value="1"/>
</dbReference>
<gene>
    <name evidence="8" type="primary">Snx12</name>
    <name evidence="8" type="ORF">GTO95_0007397</name>
</gene>
<sequence length="1307" mass="137673">MSEPTVADTRRLNSKPQDLTDAYGPPSNFLEIDVYDPQTVGVGRNRFTTYEVRMRTNLPIFKLKESCVRRRYSDFEWLKNELERDSKIVVPPLPGKALKRQLPFRGDEGIFEESFIEERRAGLEQFINRLEPFVMEVEQPCFTLMNTLFTMLSSQNIVLNNANEKENPGNPGYCLQRRAPSLLKRQSLPAPSAQAQPALVRRPLRDKRNLREASGSARGGPKEPGSKCGDGLGAPGKRTSVPERRLDSAYARPYQKPPSREPVAMAAKGAKAPLKELTNRAAKEPSLEATFEVPSAEDNPRPAFFPALLGEDPEPQALDYSLPVALLQVEEAEAGAAAWGPLSPVSEHLRQVHEKLSRRRYFCEPSAGQPARRCLTPVLEELSLPEEEKAVPLDRICSLYRSFFAVECEGVVEQILSNPSSPAGRGGTPLLGGASAGGLLSIELEPPPQGPGLADSVVEPPCGGLEASEMSEVSLLNLDELDMELVKLKQAGGEAGKGSEEPCSSPPRRSPVALLMERIQSLSSNAGSSLEGTFNVSDRVEGGQASEADSKEGSRCCREAGSPGAKANVTLILCPPSAVEPNGSMDPSEPAATPGQGAVNKNDTWELTLGGGEGKPATSDSKDRVSVGNSFSSDVCPLLGDLDSILSTDDSLVRSHPLISSTPLAVPNVFNFHQRAASNPAPSQREAVKANSSVGSEEDGVPPPNDRPLNSTRASCAAPSGFPKPKPGTSTRRASLGGQPSGVAKNRKSLLPPPPPPPPPPATAKTGLQASCFSHPRMLDLPKPGPSRRLSLTYPSGPVGAAGSCPPSTVLRKPPRSAGKQLDGLPKPAARGQVPASSAGESSAGAPSSVLSRLSFGGRGERLSTAGNRLQASGLPKPAASGLKAPVSRRSALGPKAPGTQPGRGTAASSTANPRELLCAPGSEVPGSSSRVRPQTPKLARKTADETLLPVAKRKKVDPVSSGIAVLKVPGSAGAPRGLRRPATRLSGRIPESRETGPPSSKGLQAGSALLTAPKLGLRPPSVCLSKRSKGAVPSADHGSATAQPQESEVSALSANVTFGANTPPAATPEIANKGAAQSRLDPQDQSPERATQDESSANVTFETARPAGPGTQDSVPSPPVNRTLDIGSPGRAGSLQEEPAGGAAASWAGPAPQSDSPAAPLQNDDSSPSANLTFEAGEHAGSPVEKDPGVSSLDERAASPPDKSQGSASCSDCAESRRESRALLARCRRLEEQLKAGSAQCELYCQENKMLQERCRLLEEQLKAGQLFLLRARANWRLFCACTRTKSLILQRVPQKQTPTFSGKVE</sequence>
<feature type="non-terminal residue" evidence="8">
    <location>
        <position position="1"/>
    </location>
</feature>
<feature type="compositionally biased region" description="Pro residues" evidence="6">
    <location>
        <begin position="751"/>
        <end position="762"/>
    </location>
</feature>
<feature type="compositionally biased region" description="Polar residues" evidence="6">
    <location>
        <begin position="524"/>
        <end position="536"/>
    </location>
</feature>
<evidence type="ECO:0000313" key="9">
    <source>
        <dbReference type="Proteomes" id="UP000736164"/>
    </source>
</evidence>
<feature type="domain" description="PX" evidence="7">
    <location>
        <begin position="28"/>
        <end position="159"/>
    </location>
</feature>